<evidence type="ECO:0000313" key="2">
    <source>
        <dbReference type="Proteomes" id="UP000001176"/>
    </source>
</evidence>
<protein>
    <submittedName>
        <fullName evidence="1">Uncharacterized protein</fullName>
    </submittedName>
</protein>
<name>A9HGF0_GLUDA</name>
<gene>
    <name evidence="1" type="ordered locus">GDI1547</name>
</gene>
<keyword evidence="2" id="KW-1185">Reference proteome</keyword>
<evidence type="ECO:0000313" key="1">
    <source>
        <dbReference type="EMBL" id="CAP55490.1"/>
    </source>
</evidence>
<dbReference type="KEGG" id="gdi:GDI1547"/>
<proteinExistence type="predicted"/>
<dbReference type="EMBL" id="AM889285">
    <property type="protein sequence ID" value="CAP55490.1"/>
    <property type="molecule type" value="Genomic_DNA"/>
</dbReference>
<dbReference type="AlphaFoldDB" id="A9HGF0"/>
<dbReference type="Proteomes" id="UP000001176">
    <property type="component" value="Chromosome"/>
</dbReference>
<sequence>MPVQEQNCDRERKLKENEE</sequence>
<accession>A9HGF0</accession>
<reference evidence="1 2" key="1">
    <citation type="journal article" date="2009" name="BMC Genomics">
        <title>Complete genome sequence of the sugarcane nitrogen-fixing endophyte Gluconacetobacter diazotrophicus Pal5.</title>
        <authorList>
            <person name="Bertalan M."/>
            <person name="Albano R."/>
            <person name="Padua V."/>
            <person name="Rouws L."/>
            <person name="Rojas C."/>
            <person name="Hemerly A."/>
            <person name="Teixeira K."/>
            <person name="Schwab S."/>
            <person name="Araujo J."/>
            <person name="Oliveira A."/>
            <person name="Franca L."/>
            <person name="Magalhaes V."/>
            <person name="Alqueres S."/>
            <person name="Cardoso A."/>
            <person name="Almeida W."/>
            <person name="Loureiro M.M."/>
            <person name="Nogueira E."/>
            <person name="Cidade D."/>
            <person name="Oliveira D."/>
            <person name="Simao T."/>
            <person name="Macedo J."/>
            <person name="Valadao A."/>
            <person name="Dreschsel M."/>
            <person name="Freitas F."/>
            <person name="Vidal M."/>
            <person name="Guedes H."/>
            <person name="Rodrigues E."/>
            <person name="Meneses C."/>
            <person name="Brioso P."/>
            <person name="Pozzer L."/>
            <person name="Figueiredo D."/>
            <person name="Montano H."/>
            <person name="Junior J."/>
            <person name="Filho G."/>
            <person name="Flores V."/>
            <person name="Ferreira B."/>
            <person name="Branco A."/>
            <person name="Gonzalez P."/>
            <person name="Guillobel H."/>
            <person name="Lemos M."/>
            <person name="Seibel L."/>
            <person name="Macedo J."/>
            <person name="Alves-Ferreira M."/>
            <person name="Sachetto-Martins G."/>
            <person name="Coelho A."/>
            <person name="Santos E."/>
            <person name="Amaral G."/>
            <person name="Neves A."/>
            <person name="Pacheco A.B."/>
            <person name="Carvalho D."/>
            <person name="Lery L."/>
            <person name="Bisch P."/>
            <person name="Rossle S.C."/>
            <person name="Urmenyi T."/>
            <person name="Kruger W.V."/>
            <person name="Martins O."/>
            <person name="Baldani J.I."/>
            <person name="Ferreira P.C."/>
        </authorList>
    </citation>
    <scope>NUCLEOTIDE SEQUENCE [LARGE SCALE GENOMIC DNA]</scope>
    <source>
        <strain evidence="2">ATCC 49037 / DSM 5601 / CCUG 37298 / CIP 103539 / LMG 7603 / PAl5</strain>
    </source>
</reference>
<organism evidence="1 2">
    <name type="scientific">Gluconacetobacter diazotrophicus (strain ATCC 49037 / DSM 5601 / CCUG 37298 / CIP 103539 / LMG 7603 / PAl5)</name>
    <dbReference type="NCBI Taxonomy" id="272568"/>
    <lineage>
        <taxon>Bacteria</taxon>
        <taxon>Pseudomonadati</taxon>
        <taxon>Pseudomonadota</taxon>
        <taxon>Alphaproteobacteria</taxon>
        <taxon>Acetobacterales</taxon>
        <taxon>Acetobacteraceae</taxon>
        <taxon>Gluconacetobacter</taxon>
    </lineage>
</organism>